<keyword evidence="4" id="KW-1003">Cell membrane</keyword>
<feature type="binding site" description="axial binding residue" evidence="15">
    <location>
        <position position="86"/>
    </location>
    <ligand>
        <name>heme</name>
        <dbReference type="ChEBI" id="CHEBI:30413"/>
        <label>2</label>
    </ligand>
    <ligandPart>
        <name>Fe</name>
        <dbReference type="ChEBI" id="CHEBI:18248"/>
    </ligandPart>
</feature>
<dbReference type="Proteomes" id="UP000439113">
    <property type="component" value="Unassembled WGS sequence"/>
</dbReference>
<evidence type="ECO:0000256" key="13">
    <source>
        <dbReference type="PIRNR" id="PIRNR000013"/>
    </source>
</evidence>
<dbReference type="GO" id="GO:0009061">
    <property type="term" value="P:anaerobic respiration"/>
    <property type="evidence" value="ECO:0007669"/>
    <property type="project" value="TreeGrafter"/>
</dbReference>
<feature type="transmembrane region" description="Helical" evidence="16">
    <location>
        <begin position="21"/>
        <end position="39"/>
    </location>
</feature>
<evidence type="ECO:0000256" key="15">
    <source>
        <dbReference type="PIRSR" id="PIRSR000013-2"/>
    </source>
</evidence>
<dbReference type="GO" id="GO:0019333">
    <property type="term" value="P:denitrification pathway"/>
    <property type="evidence" value="ECO:0007669"/>
    <property type="project" value="InterPro"/>
</dbReference>
<keyword evidence="10 13" id="KW-0408">Iron</keyword>
<evidence type="ECO:0000256" key="14">
    <source>
        <dbReference type="PIRSR" id="PIRSR000013-1"/>
    </source>
</evidence>
<feature type="binding site" description="axial binding residue" evidence="15">
    <location>
        <position position="58"/>
    </location>
    <ligand>
        <name>heme</name>
        <dbReference type="ChEBI" id="CHEBI:30413"/>
        <label>1</label>
    </ligand>
    <ligandPart>
        <name>Fe</name>
        <dbReference type="ChEBI" id="CHEBI:18248"/>
    </ligandPart>
</feature>
<proteinExistence type="inferred from homology"/>
<evidence type="ECO:0000256" key="1">
    <source>
        <dbReference type="ARBA" id="ARBA00004162"/>
    </source>
</evidence>
<evidence type="ECO:0000259" key="17">
    <source>
        <dbReference type="Pfam" id="PF03264"/>
    </source>
</evidence>
<dbReference type="GO" id="GO:0009055">
    <property type="term" value="F:electron transfer activity"/>
    <property type="evidence" value="ECO:0007669"/>
    <property type="project" value="TreeGrafter"/>
</dbReference>
<dbReference type="SUPFAM" id="SSF48695">
    <property type="entry name" value="Multiheme cytochromes"/>
    <property type="match status" value="1"/>
</dbReference>
<dbReference type="GO" id="GO:0005886">
    <property type="term" value="C:plasma membrane"/>
    <property type="evidence" value="ECO:0007669"/>
    <property type="project" value="UniProtKB-SubCell"/>
</dbReference>
<comment type="similarity">
    <text evidence="2">Belongs to the NapC/NirT/NrfH family.</text>
</comment>
<name>A0A6N8DLY9_RHOAC</name>
<organism evidence="18 19">
    <name type="scientific">Rhodoblastus acidophilus</name>
    <name type="common">Rhodopseudomonas acidophila</name>
    <dbReference type="NCBI Taxonomy" id="1074"/>
    <lineage>
        <taxon>Bacteria</taxon>
        <taxon>Pseudomonadati</taxon>
        <taxon>Pseudomonadota</taxon>
        <taxon>Alphaproteobacteria</taxon>
        <taxon>Hyphomicrobiales</taxon>
        <taxon>Rhodoblastaceae</taxon>
        <taxon>Rhodoblastus</taxon>
    </lineage>
</organism>
<evidence type="ECO:0000256" key="2">
    <source>
        <dbReference type="ARBA" id="ARBA00007395"/>
    </source>
</evidence>
<comment type="subcellular location">
    <subcellularLocation>
        <location evidence="1">Cell membrane</location>
        <topology evidence="1">Single-pass membrane protein</topology>
    </subcellularLocation>
</comment>
<keyword evidence="3 13" id="KW-0813">Transport</keyword>
<feature type="binding site" description="covalent" evidence="14">
    <location>
        <position position="143"/>
    </location>
    <ligand>
        <name>heme</name>
        <dbReference type="ChEBI" id="CHEBI:30413"/>
        <label>3</label>
    </ligand>
</feature>
<feature type="binding site" description="axial binding residue" evidence="15">
    <location>
        <position position="179"/>
    </location>
    <ligand>
        <name>heme</name>
        <dbReference type="ChEBI" id="CHEBI:30413"/>
        <label>4</label>
    </ligand>
    <ligandPart>
        <name>Fe</name>
        <dbReference type="ChEBI" id="CHEBI:18248"/>
    </ligandPart>
</feature>
<feature type="binding site" evidence="14">
    <location>
        <position position="82"/>
    </location>
    <ligand>
        <name>a menaquinol</name>
        <dbReference type="ChEBI" id="CHEBI:18151"/>
    </ligand>
</feature>
<comment type="caution">
    <text evidence="18">The sequence shown here is derived from an EMBL/GenBank/DDBJ whole genome shotgun (WGS) entry which is preliminary data.</text>
</comment>
<keyword evidence="9 16" id="KW-1133">Transmembrane helix</keyword>
<comment type="PTM">
    <text evidence="13">Binds 4 heme groups per subunit.</text>
</comment>
<feature type="binding site" description="covalent" evidence="14">
    <location>
        <position position="55"/>
    </location>
    <ligand>
        <name>heme</name>
        <dbReference type="ChEBI" id="CHEBI:30413"/>
        <label>1</label>
    </ligand>
</feature>
<keyword evidence="11 16" id="KW-0472">Membrane</keyword>
<accession>A0A6N8DLY9</accession>
<dbReference type="EMBL" id="WNKS01000003">
    <property type="protein sequence ID" value="MTV30223.1"/>
    <property type="molecule type" value="Genomic_DNA"/>
</dbReference>
<feature type="binding site" description="axial binding residue" evidence="15">
    <location>
        <position position="184"/>
    </location>
    <ligand>
        <name>heme</name>
        <dbReference type="ChEBI" id="CHEBI:30413"/>
        <label>2</label>
    </ligand>
    <ligandPart>
        <name>Fe</name>
        <dbReference type="ChEBI" id="CHEBI:18248"/>
    </ligandPart>
</feature>
<dbReference type="OrthoDB" id="7360653at2"/>
<evidence type="ECO:0000256" key="4">
    <source>
        <dbReference type="ARBA" id="ARBA00022475"/>
    </source>
</evidence>
<evidence type="ECO:0000256" key="3">
    <source>
        <dbReference type="ARBA" id="ARBA00022448"/>
    </source>
</evidence>
<dbReference type="InterPro" id="IPR051174">
    <property type="entry name" value="Cytochrome_c-type_ET"/>
</dbReference>
<keyword evidence="8 13" id="KW-0249">Electron transport</keyword>
<dbReference type="PANTHER" id="PTHR30333">
    <property type="entry name" value="CYTOCHROME C-TYPE PROTEIN"/>
    <property type="match status" value="1"/>
</dbReference>
<comment type="cofactor">
    <cofactor evidence="14">
        <name>heme</name>
        <dbReference type="ChEBI" id="CHEBI:30413"/>
    </cofactor>
    <text evidence="14">Binds 4 heme groups per subunit.</text>
</comment>
<dbReference type="GO" id="GO:0020037">
    <property type="term" value="F:heme binding"/>
    <property type="evidence" value="ECO:0007669"/>
    <property type="project" value="InterPro"/>
</dbReference>
<evidence type="ECO:0000313" key="19">
    <source>
        <dbReference type="Proteomes" id="UP000439113"/>
    </source>
</evidence>
<evidence type="ECO:0000256" key="10">
    <source>
        <dbReference type="ARBA" id="ARBA00023004"/>
    </source>
</evidence>
<dbReference type="GO" id="GO:0046872">
    <property type="term" value="F:metal ion binding"/>
    <property type="evidence" value="ECO:0007669"/>
    <property type="project" value="UniProtKB-KW"/>
</dbReference>
<feature type="binding site" description="axial binding residue" evidence="15">
    <location>
        <position position="147"/>
    </location>
    <ligand>
        <name>heme</name>
        <dbReference type="ChEBI" id="CHEBI:30413"/>
        <label>3</label>
    </ligand>
    <ligandPart>
        <name>Fe</name>
        <dbReference type="ChEBI" id="CHEBI:18248"/>
    </ligandPart>
</feature>
<reference evidence="18 19" key="1">
    <citation type="submission" date="2019-11" db="EMBL/GenBank/DDBJ databases">
        <title>Whole-genome sequence of a Rhodoblastus acidophilus DSM 142.</title>
        <authorList>
            <person name="Kyndt J.A."/>
            <person name="Meyer T.E."/>
        </authorList>
    </citation>
    <scope>NUCLEOTIDE SEQUENCE [LARGE SCALE GENOMIC DNA]</scope>
    <source>
        <strain evidence="18 19">DSM 142</strain>
    </source>
</reference>
<dbReference type="InterPro" id="IPR036280">
    <property type="entry name" value="Multihaem_cyt_sf"/>
</dbReference>
<comment type="function">
    <text evidence="12">Mediates electron flow from quinones to the NapAB complex.</text>
</comment>
<evidence type="ECO:0000256" key="16">
    <source>
        <dbReference type="SAM" id="Phobius"/>
    </source>
</evidence>
<gene>
    <name evidence="18" type="ORF">GJ654_04365</name>
</gene>
<feature type="binding site" description="axial binding residue" evidence="15">
    <location>
        <position position="105"/>
    </location>
    <ligand>
        <name>heme</name>
        <dbReference type="ChEBI" id="CHEBI:30413"/>
        <label>1</label>
    </ligand>
    <ligandPart>
        <name>Fe</name>
        <dbReference type="ChEBI" id="CHEBI:18248"/>
    </ligandPart>
</feature>
<feature type="binding site" description="covalent" evidence="14">
    <location>
        <position position="85"/>
    </location>
    <ligand>
        <name>heme</name>
        <dbReference type="ChEBI" id="CHEBI:30413"/>
        <label>2</label>
    </ligand>
</feature>
<feature type="binding site" description="covalent" evidence="14">
    <location>
        <position position="52"/>
    </location>
    <ligand>
        <name>heme</name>
        <dbReference type="ChEBI" id="CHEBI:30413"/>
        <label>1</label>
    </ligand>
</feature>
<evidence type="ECO:0000256" key="7">
    <source>
        <dbReference type="ARBA" id="ARBA00022723"/>
    </source>
</evidence>
<feature type="binding site" description="covalent" evidence="14">
    <location>
        <position position="175"/>
    </location>
    <ligand>
        <name>heme</name>
        <dbReference type="ChEBI" id="CHEBI:30413"/>
        <label>4</label>
    </ligand>
</feature>
<evidence type="ECO:0000256" key="5">
    <source>
        <dbReference type="ARBA" id="ARBA00022617"/>
    </source>
</evidence>
<dbReference type="InterPro" id="IPR038266">
    <property type="entry name" value="NapC/NirT_cytc_sf"/>
</dbReference>
<evidence type="ECO:0000313" key="18">
    <source>
        <dbReference type="EMBL" id="MTV30223.1"/>
    </source>
</evidence>
<keyword evidence="6 16" id="KW-0812">Transmembrane</keyword>
<sequence length="224" mass="25179">MKERGRLAWAWFWSPNARWSLGAIALVCFAAGIVFWGGFNTALDVTSSETFCISCHEMKNNVFEERRGTIHDSNRSGVRATCPDCHVPHEWVWKVKRKIEATFHEVPHKILGTVDTPEKFAARRLEMALREWRRLKTTDSRECRNCHNFEHMDFTVQTKAAAATHKEGFAAGKTCIDCHKGIAHTLPDHAAEAYKILEDELAGKGQGVAAYLNGLEQKASPAAK</sequence>
<keyword evidence="5 13" id="KW-0349">Heme</keyword>
<evidence type="ECO:0000256" key="8">
    <source>
        <dbReference type="ARBA" id="ARBA00022982"/>
    </source>
</evidence>
<dbReference type="InterPro" id="IPR024717">
    <property type="entry name" value="NapC/NirT/NrfH"/>
</dbReference>
<dbReference type="PIRSF" id="PIRSF000013">
    <property type="entry name" value="4_hem_cytochrm_NapC"/>
    <property type="match status" value="1"/>
</dbReference>
<evidence type="ECO:0000256" key="11">
    <source>
        <dbReference type="ARBA" id="ARBA00023136"/>
    </source>
</evidence>
<dbReference type="AlphaFoldDB" id="A0A6N8DLY9"/>
<keyword evidence="7 13" id="KW-0479">Metal-binding</keyword>
<evidence type="ECO:0000256" key="6">
    <source>
        <dbReference type="ARBA" id="ARBA00022692"/>
    </source>
</evidence>
<evidence type="ECO:0000256" key="12">
    <source>
        <dbReference type="ARBA" id="ARBA00055242"/>
    </source>
</evidence>
<dbReference type="FunFam" id="1.10.3820.10:FF:000001">
    <property type="entry name" value="Cytochrome c-type protein"/>
    <property type="match status" value="1"/>
</dbReference>
<feature type="domain" description="NapC/NirT cytochrome c N-terminal" evidence="17">
    <location>
        <begin position="15"/>
        <end position="188"/>
    </location>
</feature>
<dbReference type="Pfam" id="PF03264">
    <property type="entry name" value="Cytochrom_NNT"/>
    <property type="match status" value="1"/>
</dbReference>
<feature type="binding site" description="covalent" evidence="14">
    <location>
        <position position="146"/>
    </location>
    <ligand>
        <name>heme</name>
        <dbReference type="ChEBI" id="CHEBI:30413"/>
        <label>3</label>
    </ligand>
</feature>
<dbReference type="InterPro" id="IPR005126">
    <property type="entry name" value="NapC/NirT_cyt_c_N"/>
</dbReference>
<feature type="binding site" description="covalent" evidence="14">
    <location>
        <position position="178"/>
    </location>
    <ligand>
        <name>heme</name>
        <dbReference type="ChEBI" id="CHEBI:30413"/>
        <label>4</label>
    </ligand>
</feature>
<dbReference type="PANTHER" id="PTHR30333:SF1">
    <property type="entry name" value="CYTOCHROME C-TYPE PROTEIN NAPC"/>
    <property type="match status" value="1"/>
</dbReference>
<protein>
    <recommendedName>
        <fullName evidence="13">Cytochrome c-type protein</fullName>
    </recommendedName>
</protein>
<evidence type="ECO:0000256" key="9">
    <source>
        <dbReference type="ARBA" id="ARBA00022989"/>
    </source>
</evidence>
<dbReference type="Gene3D" id="1.10.3820.10">
    <property type="entry name" value="Di-heme elbow motif domain"/>
    <property type="match status" value="1"/>
</dbReference>